<proteinExistence type="predicted"/>
<evidence type="ECO:0000313" key="2">
    <source>
        <dbReference type="Proteomes" id="UP000187203"/>
    </source>
</evidence>
<dbReference type="AlphaFoldDB" id="A0A1R3KH91"/>
<organism evidence="1 2">
    <name type="scientific">Corchorus olitorius</name>
    <dbReference type="NCBI Taxonomy" id="93759"/>
    <lineage>
        <taxon>Eukaryota</taxon>
        <taxon>Viridiplantae</taxon>
        <taxon>Streptophyta</taxon>
        <taxon>Embryophyta</taxon>
        <taxon>Tracheophyta</taxon>
        <taxon>Spermatophyta</taxon>
        <taxon>Magnoliopsida</taxon>
        <taxon>eudicotyledons</taxon>
        <taxon>Gunneridae</taxon>
        <taxon>Pentapetalae</taxon>
        <taxon>rosids</taxon>
        <taxon>malvids</taxon>
        <taxon>Malvales</taxon>
        <taxon>Malvaceae</taxon>
        <taxon>Grewioideae</taxon>
        <taxon>Apeibeae</taxon>
        <taxon>Corchorus</taxon>
    </lineage>
</organism>
<dbReference type="Proteomes" id="UP000187203">
    <property type="component" value="Unassembled WGS sequence"/>
</dbReference>
<sequence>MTFDIQANQRALLVLEQREAIVDIHPLSEPF</sequence>
<accession>A0A1R3KH91</accession>
<gene>
    <name evidence="1" type="ORF">COLO4_08126</name>
</gene>
<comment type="caution">
    <text evidence="1">The sequence shown here is derived from an EMBL/GenBank/DDBJ whole genome shotgun (WGS) entry which is preliminary data.</text>
</comment>
<keyword evidence="2" id="KW-1185">Reference proteome</keyword>
<name>A0A1R3KH91_9ROSI</name>
<protein>
    <submittedName>
        <fullName evidence="1">Uncharacterized protein</fullName>
    </submittedName>
</protein>
<dbReference type="EMBL" id="AWUE01013611">
    <property type="protein sequence ID" value="OMP06440.1"/>
    <property type="molecule type" value="Genomic_DNA"/>
</dbReference>
<evidence type="ECO:0000313" key="1">
    <source>
        <dbReference type="EMBL" id="OMP06440.1"/>
    </source>
</evidence>
<reference evidence="2" key="1">
    <citation type="submission" date="2013-09" db="EMBL/GenBank/DDBJ databases">
        <title>Corchorus olitorius genome sequencing.</title>
        <authorList>
            <person name="Alam M."/>
            <person name="Haque M.S."/>
            <person name="Islam M.S."/>
            <person name="Emdad E.M."/>
            <person name="Islam M.M."/>
            <person name="Ahmed B."/>
            <person name="Halim A."/>
            <person name="Hossen Q.M.M."/>
            <person name="Hossain M.Z."/>
            <person name="Ahmed R."/>
            <person name="Khan M.M."/>
            <person name="Islam R."/>
            <person name="Rashid M.M."/>
            <person name="Khan S.A."/>
            <person name="Rahman M.S."/>
            <person name="Alam M."/>
            <person name="Yahiya A.S."/>
            <person name="Khan M.S."/>
            <person name="Azam M.S."/>
            <person name="Haque T."/>
            <person name="Lashkar M.Z.H."/>
            <person name="Akhand A.I."/>
            <person name="Morshed G."/>
            <person name="Roy S."/>
            <person name="Uddin K.S."/>
            <person name="Rabeya T."/>
            <person name="Hossain A.S."/>
            <person name="Chowdhury A."/>
            <person name="Snigdha A.R."/>
            <person name="Mortoza M.S."/>
            <person name="Matin S.A."/>
            <person name="Hoque S.M.E."/>
            <person name="Islam M.K."/>
            <person name="Roy D.K."/>
            <person name="Haider R."/>
            <person name="Moosa M.M."/>
            <person name="Elias S.M."/>
            <person name="Hasan A.M."/>
            <person name="Jahan S."/>
            <person name="Shafiuddin M."/>
            <person name="Mahmood N."/>
            <person name="Shommy N.S."/>
        </authorList>
    </citation>
    <scope>NUCLEOTIDE SEQUENCE [LARGE SCALE GENOMIC DNA]</scope>
    <source>
        <strain evidence="2">cv. O-4</strain>
    </source>
</reference>